<accession>A0A1R3VCE2</accession>
<keyword evidence="1" id="KW-0812">Transmembrane</keyword>
<evidence type="ECO:0000313" key="2">
    <source>
        <dbReference type="EMBL" id="SIT57541.1"/>
    </source>
</evidence>
<dbReference type="STRING" id="1631249.BQ8794_40140"/>
<reference evidence="3" key="1">
    <citation type="submission" date="2017-01" db="EMBL/GenBank/DDBJ databases">
        <authorList>
            <person name="Brunel B."/>
        </authorList>
    </citation>
    <scope>NUCLEOTIDE SEQUENCE [LARGE SCALE GENOMIC DNA]</scope>
</reference>
<evidence type="ECO:0000256" key="1">
    <source>
        <dbReference type="SAM" id="Phobius"/>
    </source>
</evidence>
<organism evidence="2 3">
    <name type="scientific">Mesorhizobium prunaredense</name>
    <dbReference type="NCBI Taxonomy" id="1631249"/>
    <lineage>
        <taxon>Bacteria</taxon>
        <taxon>Pseudomonadati</taxon>
        <taxon>Pseudomonadota</taxon>
        <taxon>Alphaproteobacteria</taxon>
        <taxon>Hyphomicrobiales</taxon>
        <taxon>Phyllobacteriaceae</taxon>
        <taxon>Mesorhizobium</taxon>
    </lineage>
</organism>
<protein>
    <submittedName>
        <fullName evidence="2">Uncharacterized protein</fullName>
    </submittedName>
</protein>
<dbReference type="Proteomes" id="UP000188388">
    <property type="component" value="Unassembled WGS sequence"/>
</dbReference>
<gene>
    <name evidence="2" type="ORF">BQ8794_40140</name>
</gene>
<evidence type="ECO:0000313" key="3">
    <source>
        <dbReference type="Proteomes" id="UP000188388"/>
    </source>
</evidence>
<proteinExistence type="predicted"/>
<name>A0A1R3VCE2_9HYPH</name>
<keyword evidence="1" id="KW-1133">Transmembrane helix</keyword>
<keyword evidence="1" id="KW-0472">Membrane</keyword>
<feature type="transmembrane region" description="Helical" evidence="1">
    <location>
        <begin position="69"/>
        <end position="100"/>
    </location>
</feature>
<feature type="transmembrane region" description="Helical" evidence="1">
    <location>
        <begin position="106"/>
        <end position="125"/>
    </location>
</feature>
<dbReference type="AlphaFoldDB" id="A0A1R3VCE2"/>
<keyword evidence="3" id="KW-1185">Reference proteome</keyword>
<dbReference type="EMBL" id="FTPD01000034">
    <property type="protein sequence ID" value="SIT57541.1"/>
    <property type="molecule type" value="Genomic_DNA"/>
</dbReference>
<sequence length="133" mass="15066">MFLLHYLRRGSSSLIGEQEKRDIRTVLDLNEYTVKEAVLRRFLFLILISSAVAYFLFKAPDFSPTGSALIVLISASALIFLYTGVAVPVTLFATFVSLVAICWMDYQTSVVSICFSALYALYFFAKLRARQRK</sequence>
<feature type="transmembrane region" description="Helical" evidence="1">
    <location>
        <begin position="38"/>
        <end position="57"/>
    </location>
</feature>